<dbReference type="EMBL" id="SZYD01000012">
    <property type="protein sequence ID" value="KAD4585489.1"/>
    <property type="molecule type" value="Genomic_DNA"/>
</dbReference>
<dbReference type="AlphaFoldDB" id="A0A5N6NDE8"/>
<evidence type="ECO:0000256" key="1">
    <source>
        <dbReference type="SAM" id="MobiDB-lite"/>
    </source>
</evidence>
<dbReference type="Proteomes" id="UP000326396">
    <property type="component" value="Linkage Group LG2"/>
</dbReference>
<feature type="region of interest" description="Disordered" evidence="1">
    <location>
        <begin position="1"/>
        <end position="20"/>
    </location>
</feature>
<organism evidence="2 3">
    <name type="scientific">Mikania micrantha</name>
    <name type="common">bitter vine</name>
    <dbReference type="NCBI Taxonomy" id="192012"/>
    <lineage>
        <taxon>Eukaryota</taxon>
        <taxon>Viridiplantae</taxon>
        <taxon>Streptophyta</taxon>
        <taxon>Embryophyta</taxon>
        <taxon>Tracheophyta</taxon>
        <taxon>Spermatophyta</taxon>
        <taxon>Magnoliopsida</taxon>
        <taxon>eudicotyledons</taxon>
        <taxon>Gunneridae</taxon>
        <taxon>Pentapetalae</taxon>
        <taxon>asterids</taxon>
        <taxon>campanulids</taxon>
        <taxon>Asterales</taxon>
        <taxon>Asteraceae</taxon>
        <taxon>Asteroideae</taxon>
        <taxon>Heliantheae alliance</taxon>
        <taxon>Eupatorieae</taxon>
        <taxon>Mikania</taxon>
    </lineage>
</organism>
<reference evidence="2 3" key="1">
    <citation type="submission" date="2019-05" db="EMBL/GenBank/DDBJ databases">
        <title>Mikania micrantha, genome provides insights into the molecular mechanism of rapid growth.</title>
        <authorList>
            <person name="Liu B."/>
        </authorList>
    </citation>
    <scope>NUCLEOTIDE SEQUENCE [LARGE SCALE GENOMIC DNA]</scope>
    <source>
        <strain evidence="2">NLD-2019</strain>
        <tissue evidence="2">Leaf</tissue>
    </source>
</reference>
<evidence type="ECO:0000313" key="2">
    <source>
        <dbReference type="EMBL" id="KAD4585489.1"/>
    </source>
</evidence>
<comment type="caution">
    <text evidence="2">The sequence shown here is derived from an EMBL/GenBank/DDBJ whole genome shotgun (WGS) entry which is preliminary data.</text>
</comment>
<name>A0A5N6NDE8_9ASTR</name>
<sequence length="136" mass="15774">MHYATTSPTDQRRQRVGGSNNTSFLQANHIRLFSSSTRQQPVKGLRAHATVWLFPKSNHRDTKYRVLTETLKGEKGLVWQQARAQATVRLFPTNQPLNTELKGQRIYRFILSPRLLQKHRLVFFILVTFEIDTLVG</sequence>
<protein>
    <submittedName>
        <fullName evidence="2">Uncharacterized protein</fullName>
    </submittedName>
</protein>
<proteinExistence type="predicted"/>
<keyword evidence="3" id="KW-1185">Reference proteome</keyword>
<evidence type="ECO:0000313" key="3">
    <source>
        <dbReference type="Proteomes" id="UP000326396"/>
    </source>
</evidence>
<accession>A0A5N6NDE8</accession>
<gene>
    <name evidence="2" type="ORF">E3N88_23090</name>
</gene>